<dbReference type="EMBL" id="CAJVQC010078300">
    <property type="protein sequence ID" value="CAG8816229.1"/>
    <property type="molecule type" value="Genomic_DNA"/>
</dbReference>
<comment type="caution">
    <text evidence="1">The sequence shown here is derived from an EMBL/GenBank/DDBJ whole genome shotgun (WGS) entry which is preliminary data.</text>
</comment>
<gene>
    <name evidence="1" type="ORF">RPERSI_LOCUS24409</name>
</gene>
<reference evidence="1" key="1">
    <citation type="submission" date="2021-06" db="EMBL/GenBank/DDBJ databases">
        <authorList>
            <person name="Kallberg Y."/>
            <person name="Tangrot J."/>
            <person name="Rosling A."/>
        </authorList>
    </citation>
    <scope>NUCLEOTIDE SEQUENCE</scope>
    <source>
        <strain evidence="1">MA461A</strain>
    </source>
</reference>
<feature type="non-terminal residue" evidence="1">
    <location>
        <position position="1"/>
    </location>
</feature>
<keyword evidence="2" id="KW-1185">Reference proteome</keyword>
<proteinExistence type="predicted"/>
<organism evidence="1 2">
    <name type="scientific">Racocetra persica</name>
    <dbReference type="NCBI Taxonomy" id="160502"/>
    <lineage>
        <taxon>Eukaryota</taxon>
        <taxon>Fungi</taxon>
        <taxon>Fungi incertae sedis</taxon>
        <taxon>Mucoromycota</taxon>
        <taxon>Glomeromycotina</taxon>
        <taxon>Glomeromycetes</taxon>
        <taxon>Diversisporales</taxon>
        <taxon>Gigasporaceae</taxon>
        <taxon>Racocetra</taxon>
    </lineage>
</organism>
<sequence length="40" mass="4667">VAEIEPESDDKETIIDYSAPNIETRDEEKFKHIDNLNNSF</sequence>
<protein>
    <submittedName>
        <fullName evidence="1">30165_t:CDS:1</fullName>
    </submittedName>
</protein>
<dbReference type="Proteomes" id="UP000789920">
    <property type="component" value="Unassembled WGS sequence"/>
</dbReference>
<name>A0ACA9S0G0_9GLOM</name>
<feature type="non-terminal residue" evidence="1">
    <location>
        <position position="40"/>
    </location>
</feature>
<evidence type="ECO:0000313" key="1">
    <source>
        <dbReference type="EMBL" id="CAG8816229.1"/>
    </source>
</evidence>
<evidence type="ECO:0000313" key="2">
    <source>
        <dbReference type="Proteomes" id="UP000789920"/>
    </source>
</evidence>
<accession>A0ACA9S0G0</accession>